<evidence type="ECO:0000313" key="2">
    <source>
        <dbReference type="EMBL" id="ELT88609.1"/>
    </source>
</evidence>
<evidence type="ECO:0000313" key="3">
    <source>
        <dbReference type="EnsemblMetazoa" id="CapteP195292"/>
    </source>
</evidence>
<dbReference type="SUPFAM" id="SSF51735">
    <property type="entry name" value="NAD(P)-binding Rossmann-fold domains"/>
    <property type="match status" value="1"/>
</dbReference>
<reference evidence="4" key="1">
    <citation type="submission" date="2012-12" db="EMBL/GenBank/DDBJ databases">
        <authorList>
            <person name="Hellsten U."/>
            <person name="Grimwood J."/>
            <person name="Chapman J.A."/>
            <person name="Shapiro H."/>
            <person name="Aerts A."/>
            <person name="Otillar R.P."/>
            <person name="Terry A.Y."/>
            <person name="Boore J.L."/>
            <person name="Simakov O."/>
            <person name="Marletaz F."/>
            <person name="Cho S.-J."/>
            <person name="Edsinger-Gonzales E."/>
            <person name="Havlak P."/>
            <person name="Kuo D.-H."/>
            <person name="Larsson T."/>
            <person name="Lv J."/>
            <person name="Arendt D."/>
            <person name="Savage R."/>
            <person name="Osoegawa K."/>
            <person name="de Jong P."/>
            <person name="Lindberg D.R."/>
            <person name="Seaver E.C."/>
            <person name="Weisblat D.A."/>
            <person name="Putnam N.H."/>
            <person name="Grigoriev I.V."/>
            <person name="Rokhsar D.S."/>
        </authorList>
    </citation>
    <scope>NUCLEOTIDE SEQUENCE</scope>
    <source>
        <strain evidence="4">I ESC-2004</strain>
    </source>
</reference>
<keyword evidence="4" id="KW-1185">Reference proteome</keyword>
<dbReference type="EMBL" id="AMQN01015307">
    <property type="status" value="NOT_ANNOTATED_CDS"/>
    <property type="molecule type" value="Genomic_DNA"/>
</dbReference>
<reference evidence="3" key="3">
    <citation type="submission" date="2015-06" db="UniProtKB">
        <authorList>
            <consortium name="EnsemblMetazoa"/>
        </authorList>
    </citation>
    <scope>IDENTIFICATION</scope>
</reference>
<dbReference type="Proteomes" id="UP000014760">
    <property type="component" value="Unassembled WGS sequence"/>
</dbReference>
<dbReference type="OrthoDB" id="6146133at2759"/>
<dbReference type="Pfam" id="PF13561">
    <property type="entry name" value="adh_short_C2"/>
    <property type="match status" value="1"/>
</dbReference>
<dbReference type="PANTHER" id="PTHR43975">
    <property type="entry name" value="ZGC:101858"/>
    <property type="match status" value="1"/>
</dbReference>
<dbReference type="PRINTS" id="PR00081">
    <property type="entry name" value="GDHRDH"/>
</dbReference>
<dbReference type="PROSITE" id="PS00061">
    <property type="entry name" value="ADH_SHORT"/>
    <property type="match status" value="1"/>
</dbReference>
<keyword evidence="1" id="KW-0560">Oxidoreductase</keyword>
<dbReference type="Gene3D" id="3.40.50.720">
    <property type="entry name" value="NAD(P)-binding Rossmann-like Domain"/>
    <property type="match status" value="1"/>
</dbReference>
<proteinExistence type="predicted"/>
<accession>R7T5I1</accession>
<dbReference type="OMA" id="AGVIHMS"/>
<dbReference type="EMBL" id="KB311780">
    <property type="protein sequence ID" value="ELT88609.1"/>
    <property type="molecule type" value="Genomic_DNA"/>
</dbReference>
<dbReference type="PRINTS" id="PR00080">
    <property type="entry name" value="SDRFAMILY"/>
</dbReference>
<name>R7T5I1_CAPTE</name>
<dbReference type="InterPro" id="IPR002347">
    <property type="entry name" value="SDR_fam"/>
</dbReference>
<sequence length="268" mass="28136">MMAGRFQDRVAIVTGSSGGIGGSTAALFAEGGAKVVLTDRSIEYLDKVVQRCLDAGATCENILTVTADVTVPDDMKNLHGREDYGALQPGGIMQTTVDDIDAVMTTNLKSAFILTQLCLPHLIASHGCIVNVSSLAGYAPAPTFLAYSMSKAALNQMTKSIALELAQKGVRVNAVNPSAVLTELLTNPRGPIGGDDPAKIDEYIQKVCTAHPIGRMGLVHEVSDVIGFLASDQSSFVTGQCLPVDGGRHATMWGCMPSSTEPINEISI</sequence>
<evidence type="ECO:0000313" key="4">
    <source>
        <dbReference type="Proteomes" id="UP000014760"/>
    </source>
</evidence>
<gene>
    <name evidence="2" type="ORF">CAPTEDRAFT_195292</name>
</gene>
<protein>
    <submittedName>
        <fullName evidence="2 3">Uncharacterized protein</fullName>
    </submittedName>
</protein>
<dbReference type="GO" id="GO:0016491">
    <property type="term" value="F:oxidoreductase activity"/>
    <property type="evidence" value="ECO:0007669"/>
    <property type="project" value="UniProtKB-KW"/>
</dbReference>
<dbReference type="InterPro" id="IPR020904">
    <property type="entry name" value="Sc_DH/Rdtase_CS"/>
</dbReference>
<reference evidence="2 4" key="2">
    <citation type="journal article" date="2013" name="Nature">
        <title>Insights into bilaterian evolution from three spiralian genomes.</title>
        <authorList>
            <person name="Simakov O."/>
            <person name="Marletaz F."/>
            <person name="Cho S.J."/>
            <person name="Edsinger-Gonzales E."/>
            <person name="Havlak P."/>
            <person name="Hellsten U."/>
            <person name="Kuo D.H."/>
            <person name="Larsson T."/>
            <person name="Lv J."/>
            <person name="Arendt D."/>
            <person name="Savage R."/>
            <person name="Osoegawa K."/>
            <person name="de Jong P."/>
            <person name="Grimwood J."/>
            <person name="Chapman J.A."/>
            <person name="Shapiro H."/>
            <person name="Aerts A."/>
            <person name="Otillar R.P."/>
            <person name="Terry A.Y."/>
            <person name="Boore J.L."/>
            <person name="Grigoriev I.V."/>
            <person name="Lindberg D.R."/>
            <person name="Seaver E.C."/>
            <person name="Weisblat D.A."/>
            <person name="Putnam N.H."/>
            <person name="Rokhsar D.S."/>
        </authorList>
    </citation>
    <scope>NUCLEOTIDE SEQUENCE</scope>
    <source>
        <strain evidence="2 4">I ESC-2004</strain>
    </source>
</reference>
<dbReference type="AlphaFoldDB" id="R7T5I1"/>
<dbReference type="FunFam" id="3.40.50.720:FF:000084">
    <property type="entry name" value="Short-chain dehydrogenase reductase"/>
    <property type="match status" value="1"/>
</dbReference>
<dbReference type="EnsemblMetazoa" id="CapteT195292">
    <property type="protein sequence ID" value="CapteP195292"/>
    <property type="gene ID" value="CapteG195292"/>
</dbReference>
<organism evidence="2">
    <name type="scientific">Capitella teleta</name>
    <name type="common">Polychaete worm</name>
    <dbReference type="NCBI Taxonomy" id="283909"/>
    <lineage>
        <taxon>Eukaryota</taxon>
        <taxon>Metazoa</taxon>
        <taxon>Spiralia</taxon>
        <taxon>Lophotrochozoa</taxon>
        <taxon>Annelida</taxon>
        <taxon>Polychaeta</taxon>
        <taxon>Sedentaria</taxon>
        <taxon>Scolecida</taxon>
        <taxon>Capitellidae</taxon>
        <taxon>Capitella</taxon>
    </lineage>
</organism>
<dbReference type="InterPro" id="IPR036291">
    <property type="entry name" value="NAD(P)-bd_dom_sf"/>
</dbReference>
<dbReference type="HOGENOM" id="CLU_010194_1_0_1"/>
<dbReference type="PANTHER" id="PTHR43975:SF2">
    <property type="entry name" value="EG:BACR7A4.14 PROTEIN-RELATED"/>
    <property type="match status" value="1"/>
</dbReference>
<evidence type="ECO:0000256" key="1">
    <source>
        <dbReference type="ARBA" id="ARBA00023002"/>
    </source>
</evidence>
<dbReference type="STRING" id="283909.R7T5I1"/>